<dbReference type="EMBL" id="JAPZBS010000005">
    <property type="protein sequence ID" value="KAJ5370291.1"/>
    <property type="molecule type" value="Genomic_DNA"/>
</dbReference>
<dbReference type="PANTHER" id="PTHR33119">
    <property type="entry name" value="IFI3P"/>
    <property type="match status" value="1"/>
</dbReference>
<organism evidence="2 3">
    <name type="scientific">Penicillium cataractarum</name>
    <dbReference type="NCBI Taxonomy" id="2100454"/>
    <lineage>
        <taxon>Eukaryota</taxon>
        <taxon>Fungi</taxon>
        <taxon>Dikarya</taxon>
        <taxon>Ascomycota</taxon>
        <taxon>Pezizomycotina</taxon>
        <taxon>Eurotiomycetes</taxon>
        <taxon>Eurotiomycetidae</taxon>
        <taxon>Eurotiales</taxon>
        <taxon>Aspergillaceae</taxon>
        <taxon>Penicillium</taxon>
    </lineage>
</organism>
<reference evidence="2" key="1">
    <citation type="submission" date="2022-11" db="EMBL/GenBank/DDBJ databases">
        <authorList>
            <person name="Petersen C."/>
        </authorList>
    </citation>
    <scope>NUCLEOTIDE SEQUENCE</scope>
    <source>
        <strain evidence="2">IBT 29864</strain>
    </source>
</reference>
<dbReference type="Proteomes" id="UP001147782">
    <property type="component" value="Unassembled WGS sequence"/>
</dbReference>
<dbReference type="PANTHER" id="PTHR33119:SF1">
    <property type="entry name" value="FE2OG DIOXYGENASE DOMAIN-CONTAINING PROTEIN"/>
    <property type="match status" value="1"/>
</dbReference>
<reference evidence="2" key="2">
    <citation type="journal article" date="2023" name="IMA Fungus">
        <title>Comparative genomic study of the Penicillium genus elucidates a diverse pangenome and 15 lateral gene transfer events.</title>
        <authorList>
            <person name="Petersen C."/>
            <person name="Sorensen T."/>
            <person name="Nielsen M.R."/>
            <person name="Sondergaard T.E."/>
            <person name="Sorensen J.L."/>
            <person name="Fitzpatrick D.A."/>
            <person name="Frisvad J.C."/>
            <person name="Nielsen K.L."/>
        </authorList>
    </citation>
    <scope>NUCLEOTIDE SEQUENCE</scope>
    <source>
        <strain evidence="2">IBT 29864</strain>
    </source>
</reference>
<accession>A0A9W9S1F7</accession>
<name>A0A9W9S1F7_9EURO</name>
<evidence type="ECO:0000259" key="1">
    <source>
        <dbReference type="Pfam" id="PF14033"/>
    </source>
</evidence>
<sequence>MAQTGQTGLPGLTLPLDYTPDTDDHQVMFPRGLDWKVVERGACKYVAALDILCTFANILTNIRFHTLREIFIMRMINDLTEEEGWHWREKISRVRWVHAIKAAFKRNKNDVTSSMLKWVIDERRWRAFLFKQSGFTLAFDAIFKSDTVIGSELHQKFKQLVDPFEQKMDEKDSSKSWKIVDPARYPLAYGITRVVHNETIHFDNCLNAIGKGFPLFLCIPGSGAAAADPLCPKVQTMPINPGPPPQEYDRWGREVEPKPYSWCDERSQLLPCDLTLKNGQWCITSYINGLHPRKDQQLYITIQEIINQCMQPWGGCLAQWSARWNRISHSRAVFQSPLGRLVVPECLFDDRALDWIDWKVDKWRQRRSIKLPEPAEFDSSKIPQRKVNLTEKFGSTGIQVIVQLESVFLKPRKELGEGWNMVASDHWHLQGHLNEHICATAVYCFGQENLARYGFQFRQRSDESQKVLNSREYEHQPVWADVCREVFGYEMDGDDLSVYQCLGWVPIPERRLVAFPNTMETRSIYSLEDVSKPGRCKLLTLSLVDPHMRIISTSKALPQQPELWAPRQQLINTFLRSKLPQELVDMVQQYLSEAEDGPLSPERHKLITQASVASRRMLEKNQKKIFGLPKSHNPWRTW</sequence>
<dbReference type="AlphaFoldDB" id="A0A9W9S1F7"/>
<evidence type="ECO:0000313" key="2">
    <source>
        <dbReference type="EMBL" id="KAJ5370291.1"/>
    </source>
</evidence>
<protein>
    <recommendedName>
        <fullName evidence="1">DUF4246 domain-containing protein</fullName>
    </recommendedName>
</protein>
<dbReference type="RefSeq" id="XP_056554725.1">
    <property type="nucleotide sequence ID" value="XM_056699312.1"/>
</dbReference>
<feature type="domain" description="DUF4246" evidence="1">
    <location>
        <begin position="114"/>
        <end position="565"/>
    </location>
</feature>
<gene>
    <name evidence="2" type="ORF">N7496_006383</name>
</gene>
<dbReference type="InterPro" id="IPR049192">
    <property type="entry name" value="DUF4246_C"/>
</dbReference>
<dbReference type="OrthoDB" id="415532at2759"/>
<comment type="caution">
    <text evidence="2">The sequence shown here is derived from an EMBL/GenBank/DDBJ whole genome shotgun (WGS) entry which is preliminary data.</text>
</comment>
<feature type="non-terminal residue" evidence="2">
    <location>
        <position position="1"/>
    </location>
</feature>
<dbReference type="GeneID" id="81438491"/>
<proteinExistence type="predicted"/>
<evidence type="ECO:0000313" key="3">
    <source>
        <dbReference type="Proteomes" id="UP001147782"/>
    </source>
</evidence>
<dbReference type="Pfam" id="PF14033">
    <property type="entry name" value="DUF4246"/>
    <property type="match status" value="1"/>
</dbReference>
<keyword evidence="3" id="KW-1185">Reference proteome</keyword>
<dbReference type="InterPro" id="IPR025340">
    <property type="entry name" value="DUF4246"/>
</dbReference>